<dbReference type="SUPFAM" id="SSF51905">
    <property type="entry name" value="FAD/NAD(P)-binding domain"/>
    <property type="match status" value="1"/>
</dbReference>
<protein>
    <recommendedName>
        <fullName evidence="3">FAD/NAD(P)-binding domain-containing protein</fullName>
    </recommendedName>
</protein>
<sequence>MLIEQARLAGGVYGLSGRFRPGSIRDVAWRAEQLAAALVEAGVLGPGTEVVIAGVGPAGVAATGACLAAGATVTVVSGASGRQSILQRSTRHVCPTTFDHPMDHWQIGSHPLPGQDAAVAWAAGPADRLLAGFAANLNRWLRETPRFRVVGSTDFVGYEAVGGGGVVVSCSGGLTLRADLLLLATGIGFSRRGVPGSLFRSRDYWESHDTVFKPPRAAGLRVLVAGGGDGALNDLVRLLTGRASVDTLLEEVDRCLPLTLVREHAEHAWREFAAGGDEAAERRRLRDRQRWLDGHLDELWGRAAVRAVIGDAALPLTRRSCVRLVTREAWFDDAYLVNRLLAGLLLRFLGEDLPGRNGGLVPLLCGWEVAGCVGLNGHACEGDRHLCAKHPHRVRFRRWPGAARPDADRPFLSTRGVEGDYDRVLLRIGADAAAGAGAGADAGVAAAPAGAAEHRHVPPFYSRGFRDG</sequence>
<evidence type="ECO:0000313" key="1">
    <source>
        <dbReference type="EMBL" id="BAM02857.1"/>
    </source>
</evidence>
<keyword evidence="2" id="KW-1185">Reference proteome</keyword>
<dbReference type="Gene3D" id="3.40.50.720">
    <property type="entry name" value="NAD(P)-binding Rossmann-like Domain"/>
    <property type="match status" value="1"/>
</dbReference>
<accession>I0IC69</accession>
<dbReference type="InterPro" id="IPR036188">
    <property type="entry name" value="FAD/NAD-bd_sf"/>
</dbReference>
<reference evidence="1 2" key="1">
    <citation type="submission" date="2012-02" db="EMBL/GenBank/DDBJ databases">
        <title>Complete genome sequence of Phycisphaera mikurensis NBRC 102666.</title>
        <authorList>
            <person name="Ankai A."/>
            <person name="Hosoyama A."/>
            <person name="Terui Y."/>
            <person name="Sekine M."/>
            <person name="Fukai R."/>
            <person name="Kato Y."/>
            <person name="Nakamura S."/>
            <person name="Yamada-Narita S."/>
            <person name="Kawakoshi A."/>
            <person name="Fukunaga Y."/>
            <person name="Yamazaki S."/>
            <person name="Fujita N."/>
        </authorList>
    </citation>
    <scope>NUCLEOTIDE SEQUENCE [LARGE SCALE GENOMIC DNA]</scope>
    <source>
        <strain evidence="2">NBRC 102666 / KCTC 22515 / FYK2301M01</strain>
    </source>
</reference>
<dbReference type="KEGG" id="phm:PSMK_06980"/>
<name>I0IC69_PHYMF</name>
<proteinExistence type="predicted"/>
<organism evidence="1 2">
    <name type="scientific">Phycisphaera mikurensis (strain NBRC 102666 / KCTC 22515 / FYK2301M01)</name>
    <dbReference type="NCBI Taxonomy" id="1142394"/>
    <lineage>
        <taxon>Bacteria</taxon>
        <taxon>Pseudomonadati</taxon>
        <taxon>Planctomycetota</taxon>
        <taxon>Phycisphaerae</taxon>
        <taxon>Phycisphaerales</taxon>
        <taxon>Phycisphaeraceae</taxon>
        <taxon>Phycisphaera</taxon>
    </lineage>
</organism>
<dbReference type="eggNOG" id="COG1063">
    <property type="taxonomic scope" value="Bacteria"/>
</dbReference>
<evidence type="ECO:0008006" key="3">
    <source>
        <dbReference type="Google" id="ProtNLM"/>
    </source>
</evidence>
<dbReference type="AlphaFoldDB" id="I0IC69"/>
<dbReference type="PRINTS" id="PR00368">
    <property type="entry name" value="FADPNR"/>
</dbReference>
<dbReference type="HOGENOM" id="CLU_583759_0_0_0"/>
<gene>
    <name evidence="1" type="ordered locus">PSMK_06980</name>
</gene>
<dbReference type="EMBL" id="AP012338">
    <property type="protein sequence ID" value="BAM02857.1"/>
    <property type="molecule type" value="Genomic_DNA"/>
</dbReference>
<dbReference type="Proteomes" id="UP000007881">
    <property type="component" value="Chromosome"/>
</dbReference>
<evidence type="ECO:0000313" key="2">
    <source>
        <dbReference type="Proteomes" id="UP000007881"/>
    </source>
</evidence>
<dbReference type="RefSeq" id="WP_014436077.1">
    <property type="nucleotide sequence ID" value="NC_017080.1"/>
</dbReference>